<keyword evidence="2" id="KW-1185">Reference proteome</keyword>
<organism evidence="1 2">
    <name type="scientific">Ancylostoma ceylanicum</name>
    <dbReference type="NCBI Taxonomy" id="53326"/>
    <lineage>
        <taxon>Eukaryota</taxon>
        <taxon>Metazoa</taxon>
        <taxon>Ecdysozoa</taxon>
        <taxon>Nematoda</taxon>
        <taxon>Chromadorea</taxon>
        <taxon>Rhabditida</taxon>
        <taxon>Rhabditina</taxon>
        <taxon>Rhabditomorpha</taxon>
        <taxon>Strongyloidea</taxon>
        <taxon>Ancylostomatidae</taxon>
        <taxon>Ancylostomatinae</taxon>
        <taxon>Ancylostoma</taxon>
    </lineage>
</organism>
<dbReference type="AlphaFoldDB" id="A0A016VUU1"/>
<dbReference type="EMBL" id="JARK01001340">
    <property type="protein sequence ID" value="EYC30817.1"/>
    <property type="molecule type" value="Genomic_DNA"/>
</dbReference>
<name>A0A016VUU1_9BILA</name>
<protein>
    <submittedName>
        <fullName evidence="1">Uncharacterized protein</fullName>
    </submittedName>
</protein>
<comment type="caution">
    <text evidence="1">The sequence shown here is derived from an EMBL/GenBank/DDBJ whole genome shotgun (WGS) entry which is preliminary data.</text>
</comment>
<proteinExistence type="predicted"/>
<gene>
    <name evidence="1" type="primary">Acey_s0004.g1789</name>
    <name evidence="1" type="ORF">Y032_0004g1789</name>
</gene>
<evidence type="ECO:0000313" key="2">
    <source>
        <dbReference type="Proteomes" id="UP000024635"/>
    </source>
</evidence>
<dbReference type="Proteomes" id="UP000024635">
    <property type="component" value="Unassembled WGS sequence"/>
</dbReference>
<evidence type="ECO:0000313" key="1">
    <source>
        <dbReference type="EMBL" id="EYC30817.1"/>
    </source>
</evidence>
<accession>A0A016VUU1</accession>
<reference evidence="2" key="1">
    <citation type="journal article" date="2015" name="Nat. Genet.">
        <title>The genome and transcriptome of the zoonotic hookworm Ancylostoma ceylanicum identify infection-specific gene families.</title>
        <authorList>
            <person name="Schwarz E.M."/>
            <person name="Hu Y."/>
            <person name="Antoshechkin I."/>
            <person name="Miller M.M."/>
            <person name="Sternberg P.W."/>
            <person name="Aroian R.V."/>
        </authorList>
    </citation>
    <scope>NUCLEOTIDE SEQUENCE</scope>
    <source>
        <strain evidence="2">HY135</strain>
    </source>
</reference>
<sequence>MSTFRPLFGDFIRHSVAVKSGPMPGTLHIAGRTPTVVDQPDSCCVQSAIGPIARLGRIMRGSARNLPAMLPRSNLSLGIGPRMERDLPLQLSEYSEFVLSHGTCTKTTKNPMQEI</sequence>